<gene>
    <name evidence="5" type="primary">kptA</name>
    <name evidence="6" type="ORF">ACFQ21_21120</name>
</gene>
<proteinExistence type="inferred from homology"/>
<evidence type="ECO:0000256" key="2">
    <source>
        <dbReference type="ARBA" id="ARBA00022679"/>
    </source>
</evidence>
<dbReference type="EC" id="2.7.1.-" evidence="5"/>
<dbReference type="RefSeq" id="WP_377582290.1">
    <property type="nucleotide sequence ID" value="NZ_JBHTKA010000008.1"/>
</dbReference>
<organism evidence="6 7">
    <name type="scientific">Ohtaekwangia kribbensis</name>
    <dbReference type="NCBI Taxonomy" id="688913"/>
    <lineage>
        <taxon>Bacteria</taxon>
        <taxon>Pseudomonadati</taxon>
        <taxon>Bacteroidota</taxon>
        <taxon>Cytophagia</taxon>
        <taxon>Cytophagales</taxon>
        <taxon>Fulvivirgaceae</taxon>
        <taxon>Ohtaekwangia</taxon>
    </lineage>
</organism>
<dbReference type="Proteomes" id="UP001597112">
    <property type="component" value="Unassembled WGS sequence"/>
</dbReference>
<dbReference type="NCBIfam" id="NF002014">
    <property type="entry name" value="PRK00819.1-4"/>
    <property type="match status" value="1"/>
</dbReference>
<dbReference type="InterPro" id="IPR022928">
    <property type="entry name" value="RNA_2'-PTrans_KptA"/>
</dbReference>
<dbReference type="Pfam" id="PF01885">
    <property type="entry name" value="PTS_2-RNA"/>
    <property type="match status" value="1"/>
</dbReference>
<sequence>MISEKENTRISKFLSLVLRHQPETIGIQLDEHGWVPVGILLKQMAAHNHRISKEILDHVVATNSKKRFAYNDDESKIRANQGHSVEVDLNYTPLQPPAILYHGTAERALESIFKTGLEKRQRHHVHLSMDVNTALAVGSRYGKPVLLMVAAGDMYTDGYSFYMSDNNVWLTDHVPVKYLKRKED</sequence>
<dbReference type="InterPro" id="IPR042081">
    <property type="entry name" value="RNA_2'-PTrans_C"/>
</dbReference>
<keyword evidence="7" id="KW-1185">Reference proteome</keyword>
<evidence type="ECO:0000256" key="5">
    <source>
        <dbReference type="HAMAP-Rule" id="MF_00299"/>
    </source>
</evidence>
<evidence type="ECO:0000256" key="4">
    <source>
        <dbReference type="ARBA" id="ARBA00025212"/>
    </source>
</evidence>
<comment type="caution">
    <text evidence="6">The sequence shown here is derived from an EMBL/GenBank/DDBJ whole genome shotgun (WGS) entry which is preliminary data.</text>
</comment>
<name>A0ABW3K729_9BACT</name>
<protein>
    <recommendedName>
        <fullName evidence="5">Probable RNA 2'-phosphotransferase</fullName>
        <ecNumber evidence="5">2.7.1.-</ecNumber>
    </recommendedName>
</protein>
<evidence type="ECO:0000313" key="7">
    <source>
        <dbReference type="Proteomes" id="UP001597112"/>
    </source>
</evidence>
<dbReference type="HAMAP" id="MF_00299">
    <property type="entry name" value="KptA"/>
    <property type="match status" value="1"/>
</dbReference>
<accession>A0ABW3K729</accession>
<evidence type="ECO:0000256" key="3">
    <source>
        <dbReference type="ARBA" id="ARBA00023027"/>
    </source>
</evidence>
<dbReference type="GO" id="GO:0016740">
    <property type="term" value="F:transferase activity"/>
    <property type="evidence" value="ECO:0007669"/>
    <property type="project" value="UniProtKB-KW"/>
</dbReference>
<dbReference type="Gene3D" id="3.20.170.30">
    <property type="match status" value="1"/>
</dbReference>
<dbReference type="PANTHER" id="PTHR12684:SF2">
    <property type="entry name" value="TRNA 2'-PHOSPHOTRANSFERASE 1"/>
    <property type="match status" value="1"/>
</dbReference>
<reference evidence="7" key="1">
    <citation type="journal article" date="2019" name="Int. J. Syst. Evol. Microbiol.">
        <title>The Global Catalogue of Microorganisms (GCM) 10K type strain sequencing project: providing services to taxonomists for standard genome sequencing and annotation.</title>
        <authorList>
            <consortium name="The Broad Institute Genomics Platform"/>
            <consortium name="The Broad Institute Genome Sequencing Center for Infectious Disease"/>
            <person name="Wu L."/>
            <person name="Ma J."/>
        </authorList>
    </citation>
    <scope>NUCLEOTIDE SEQUENCE [LARGE SCALE GENOMIC DNA]</scope>
    <source>
        <strain evidence="7">CCUG 58938</strain>
    </source>
</reference>
<dbReference type="InterPro" id="IPR002745">
    <property type="entry name" value="Ptrans_KptA/Tpt1"/>
</dbReference>
<keyword evidence="3 5" id="KW-0520">NAD</keyword>
<keyword evidence="2 5" id="KW-0808">Transferase</keyword>
<evidence type="ECO:0000256" key="1">
    <source>
        <dbReference type="ARBA" id="ARBA00009836"/>
    </source>
</evidence>
<dbReference type="Gene3D" id="1.10.10.970">
    <property type="entry name" value="RNA 2'-phosphotransferase, Tpt1/KptA family, N-terminal domain"/>
    <property type="match status" value="1"/>
</dbReference>
<comment type="similarity">
    <text evidence="1 5">Belongs to the KptA/TPT1 family.</text>
</comment>
<dbReference type="SUPFAM" id="SSF56399">
    <property type="entry name" value="ADP-ribosylation"/>
    <property type="match status" value="1"/>
</dbReference>
<dbReference type="EMBL" id="JBHTKA010000008">
    <property type="protein sequence ID" value="MFD1001840.1"/>
    <property type="molecule type" value="Genomic_DNA"/>
</dbReference>
<dbReference type="InterPro" id="IPR042080">
    <property type="entry name" value="RNA_2'-PTrans_N"/>
</dbReference>
<comment type="function">
    <text evidence="4 5">Removes the 2'-phosphate from RNA via an intermediate in which the phosphate is ADP-ribosylated by NAD followed by a presumed transesterification to release the RNA and generate ADP-ribose 1''-2''-cyclic phosphate (APPR&gt;P). May function as an ADP-ribosylase.</text>
</comment>
<dbReference type="PANTHER" id="PTHR12684">
    <property type="entry name" value="PUTATIVE PHOSPHOTRANSFERASE"/>
    <property type="match status" value="1"/>
</dbReference>
<evidence type="ECO:0000313" key="6">
    <source>
        <dbReference type="EMBL" id="MFD1001840.1"/>
    </source>
</evidence>